<accession>A0A931BI66</accession>
<organism evidence="2 3">
    <name type="scientific">Hymenobacter properus</name>
    <dbReference type="NCBI Taxonomy" id="2791026"/>
    <lineage>
        <taxon>Bacteria</taxon>
        <taxon>Pseudomonadati</taxon>
        <taxon>Bacteroidota</taxon>
        <taxon>Cytophagia</taxon>
        <taxon>Cytophagales</taxon>
        <taxon>Hymenobacteraceae</taxon>
        <taxon>Hymenobacter</taxon>
    </lineage>
</organism>
<keyword evidence="3" id="KW-1185">Reference proteome</keyword>
<dbReference type="EMBL" id="JADQDP010000002">
    <property type="protein sequence ID" value="MBF9142016.1"/>
    <property type="molecule type" value="Genomic_DNA"/>
</dbReference>
<feature type="transmembrane region" description="Helical" evidence="1">
    <location>
        <begin position="82"/>
        <end position="100"/>
    </location>
</feature>
<name>A0A931BI66_9BACT</name>
<sequence length="227" mass="24395">MKPANPDPLAQLTEIRAIMERSSRFLSLSGLSGVGAGVVALLGTAFSMRLLESAFQDTSVSGGYARLLHSTPEMRMRELPSLLFLTGGLIALAVLVAFYFTRRRTHSGGQKLWSAPGRRLALALAIPLVAGGLFCLRLYLGPDVAMVMPGLLLFYGLALLNASKYTLDEIRWLGVTQIGLGLVCMLLPEYGLLFFALGFGLGHIGYGLVMYNRYERPGAAAKPAVSA</sequence>
<evidence type="ECO:0000256" key="1">
    <source>
        <dbReference type="SAM" id="Phobius"/>
    </source>
</evidence>
<dbReference type="AlphaFoldDB" id="A0A931BI66"/>
<protein>
    <submittedName>
        <fullName evidence="2">Uncharacterized protein</fullName>
    </submittedName>
</protein>
<keyword evidence="1" id="KW-1133">Transmembrane helix</keyword>
<proteinExistence type="predicted"/>
<reference evidence="2 3" key="1">
    <citation type="submission" date="2020-11" db="EMBL/GenBank/DDBJ databases">
        <authorList>
            <person name="Kim M.K."/>
        </authorList>
    </citation>
    <scope>NUCLEOTIDE SEQUENCE [LARGE SCALE GENOMIC DNA]</scope>
    <source>
        <strain evidence="2 3">BT439</strain>
    </source>
</reference>
<evidence type="ECO:0000313" key="3">
    <source>
        <dbReference type="Proteomes" id="UP000645610"/>
    </source>
</evidence>
<keyword evidence="1" id="KW-0812">Transmembrane</keyword>
<dbReference type="Proteomes" id="UP000645610">
    <property type="component" value="Unassembled WGS sequence"/>
</dbReference>
<feature type="transmembrane region" description="Helical" evidence="1">
    <location>
        <begin position="146"/>
        <end position="163"/>
    </location>
</feature>
<evidence type="ECO:0000313" key="2">
    <source>
        <dbReference type="EMBL" id="MBF9142016.1"/>
    </source>
</evidence>
<keyword evidence="1" id="KW-0472">Membrane</keyword>
<dbReference type="RefSeq" id="WP_196286341.1">
    <property type="nucleotide sequence ID" value="NZ_JADQDP010000002.1"/>
</dbReference>
<feature type="transmembrane region" description="Helical" evidence="1">
    <location>
        <begin position="25"/>
        <end position="46"/>
    </location>
</feature>
<gene>
    <name evidence="2" type="ORF">I2I01_10250</name>
</gene>
<comment type="caution">
    <text evidence="2">The sequence shown here is derived from an EMBL/GenBank/DDBJ whole genome shotgun (WGS) entry which is preliminary data.</text>
</comment>
<feature type="transmembrane region" description="Helical" evidence="1">
    <location>
        <begin position="120"/>
        <end position="140"/>
    </location>
</feature>